<evidence type="ECO:0000313" key="2">
    <source>
        <dbReference type="EMBL" id="CCD73575.2"/>
    </source>
</evidence>
<protein>
    <submittedName>
        <fullName evidence="2">But2 domain-containing protein</fullName>
    </submittedName>
</protein>
<accession>Q9N5E6</accession>
<evidence type="ECO:0000313" key="4">
    <source>
        <dbReference type="WormBase" id="T02H6.4"/>
    </source>
</evidence>
<dbReference type="InParanoid" id="Q9N5E6"/>
<feature type="chain" id="PRO_5024985416" evidence="1">
    <location>
        <begin position="17"/>
        <end position="181"/>
    </location>
</feature>
<evidence type="ECO:0000313" key="3">
    <source>
        <dbReference type="Proteomes" id="UP000001940"/>
    </source>
</evidence>
<reference evidence="2 3" key="1">
    <citation type="journal article" date="1998" name="Science">
        <title>Genome sequence of the nematode C. elegans: a platform for investigating biology.</title>
        <authorList>
            <consortium name="The C. elegans sequencing consortium"/>
            <person name="Sulson J.E."/>
            <person name="Waterston R."/>
        </authorList>
    </citation>
    <scope>NUCLEOTIDE SEQUENCE [LARGE SCALE GENOMIC DNA]</scope>
    <source>
        <strain evidence="2 3">Bristol N2</strain>
    </source>
</reference>
<name>Q9N5E6_CAEEL</name>
<gene>
    <name evidence="2" type="ORF">CELE_T02H6.4</name>
    <name evidence="2 4" type="ORF">T02H6.4</name>
</gene>
<dbReference type="Pfam" id="PF03762">
    <property type="entry name" value="VOMI"/>
    <property type="match status" value="1"/>
</dbReference>
<proteinExistence type="predicted"/>
<dbReference type="Bgee" id="WBGene00020174">
    <property type="expression patterns" value="Expressed in adult organism and 1 other cell type or tissue"/>
</dbReference>
<dbReference type="UCSC" id="T02H6.4">
    <property type="organism name" value="c. elegans"/>
</dbReference>
<dbReference type="SUPFAM" id="SSF51092">
    <property type="entry name" value="Vitelline membrane outer protein-I (VMO-I)"/>
    <property type="match status" value="1"/>
</dbReference>
<dbReference type="GO" id="GO:0005615">
    <property type="term" value="C:extracellular space"/>
    <property type="evidence" value="ECO:0000318"/>
    <property type="project" value="GO_Central"/>
</dbReference>
<dbReference type="AGR" id="WB:WBGene00020174"/>
<keyword evidence="1" id="KW-0732">Signal</keyword>
<dbReference type="PANTHER" id="PTHR18841">
    <property type="entry name" value="VITELLINE MEMBRANE OUTER LAYER PROTEIN I-RELATED"/>
    <property type="match status" value="1"/>
</dbReference>
<dbReference type="FunCoup" id="Q9N5E6">
    <property type="interactions" value="128"/>
</dbReference>
<dbReference type="PANTHER" id="PTHR18841:SF0">
    <property type="entry name" value="VITELLINE MEMBRANE OUTER LAYER 1 HOMOLOG A-RELATED"/>
    <property type="match status" value="1"/>
</dbReference>
<dbReference type="WormBase" id="T02H6.4">
    <property type="protein sequence ID" value="CE53997"/>
    <property type="gene ID" value="WBGene00020174"/>
</dbReference>
<dbReference type="PhylomeDB" id="Q9N5E6"/>
<dbReference type="HOGENOM" id="CLU_1476450_0_0_1"/>
<dbReference type="InterPro" id="IPR005515">
    <property type="entry name" value="VOMI"/>
</dbReference>
<dbReference type="EMBL" id="BX284602">
    <property type="protein sequence ID" value="CCD73575.2"/>
    <property type="molecule type" value="Genomic_DNA"/>
</dbReference>
<feature type="signal peptide" evidence="1">
    <location>
        <begin position="1"/>
        <end position="16"/>
    </location>
</feature>
<dbReference type="CDD" id="cd00220">
    <property type="entry name" value="VMO-I"/>
    <property type="match status" value="1"/>
</dbReference>
<dbReference type="Gene3D" id="2.100.10.20">
    <property type="entry name" value="Vitelline membrane outer layer protein I (VOMI)"/>
    <property type="match status" value="1"/>
</dbReference>
<keyword evidence="3" id="KW-1185">Reference proteome</keyword>
<sequence>MHLLLIALALLSTAGAEYVHYPSNGCTRHNVMNGFQLKFEGPQGIFKNDHGVVSISFFCNPPDGVSNNAISNKLVIKPELPFGHWREIQWCPNGTVIIGIQTKSDRGRIDKAGITNFAAKCGRPEVRTGTETWAWENLDTFGGWDKEINCPVGEAMHRFRANISRGRGLFKLTHFSCNKVE</sequence>
<dbReference type="Proteomes" id="UP000001940">
    <property type="component" value="Chromosome II"/>
</dbReference>
<dbReference type="AlphaFoldDB" id="Q9N5E6"/>
<organism evidence="2 3">
    <name type="scientific">Caenorhabditis elegans</name>
    <dbReference type="NCBI Taxonomy" id="6239"/>
    <lineage>
        <taxon>Eukaryota</taxon>
        <taxon>Metazoa</taxon>
        <taxon>Ecdysozoa</taxon>
        <taxon>Nematoda</taxon>
        <taxon>Chromadorea</taxon>
        <taxon>Rhabditida</taxon>
        <taxon>Rhabditina</taxon>
        <taxon>Rhabditomorpha</taxon>
        <taxon>Rhabditoidea</taxon>
        <taxon>Rhabditidae</taxon>
        <taxon>Peloderinae</taxon>
        <taxon>Caenorhabditis</taxon>
    </lineage>
</organism>
<dbReference type="PaxDb" id="6239-T02H6.4"/>
<evidence type="ECO:0000256" key="1">
    <source>
        <dbReference type="SAM" id="SignalP"/>
    </source>
</evidence>
<dbReference type="InterPro" id="IPR036706">
    <property type="entry name" value="VOMI_sf"/>
</dbReference>